<feature type="signal peptide" evidence="1">
    <location>
        <begin position="1"/>
        <end position="22"/>
    </location>
</feature>
<dbReference type="OrthoDB" id="9030534at2"/>
<proteinExistence type="predicted"/>
<protein>
    <submittedName>
        <fullName evidence="2">DUF4148 domain-containing protein</fullName>
    </submittedName>
</protein>
<reference evidence="2 3" key="1">
    <citation type="submission" date="2019-12" db="EMBL/GenBank/DDBJ databases">
        <title>Paraburkholderia acidiphila 7Q-K02 sp. nov and Paraburkholderia acidisoli DHF22 sp. nov., two strains isolated from forest soil.</title>
        <authorList>
            <person name="Gao Z."/>
            <person name="Qiu L."/>
        </authorList>
    </citation>
    <scope>NUCLEOTIDE SEQUENCE [LARGE SCALE GENOMIC DNA]</scope>
    <source>
        <strain evidence="2 3">DHF22</strain>
    </source>
</reference>
<sequence length="95" mass="10128">MKLLPLNAIALVALSAAFPVFAAPSLTPADCNAYPFTRAAGEVTHAQLEHELGELEQRGYRAGADASVYPADLKAAEQQLNADYRADCKRPAARS</sequence>
<dbReference type="AlphaFoldDB" id="A0A7Z2JHP2"/>
<evidence type="ECO:0000313" key="3">
    <source>
        <dbReference type="Proteomes" id="UP000433577"/>
    </source>
</evidence>
<dbReference type="InterPro" id="IPR025421">
    <property type="entry name" value="DUF4148"/>
</dbReference>
<dbReference type="EMBL" id="CP046914">
    <property type="protein sequence ID" value="QGZ63594.1"/>
    <property type="molecule type" value="Genomic_DNA"/>
</dbReference>
<dbReference type="Proteomes" id="UP000433577">
    <property type="component" value="Chromosome 2"/>
</dbReference>
<dbReference type="Pfam" id="PF13663">
    <property type="entry name" value="DUF4148"/>
    <property type="match status" value="1"/>
</dbReference>
<dbReference type="KEGG" id="pacs:FAZ98_17625"/>
<evidence type="ECO:0000256" key="1">
    <source>
        <dbReference type="SAM" id="SignalP"/>
    </source>
</evidence>
<keyword evidence="3" id="KW-1185">Reference proteome</keyword>
<dbReference type="RefSeq" id="WP_158952587.1">
    <property type="nucleotide sequence ID" value="NZ_CP046914.1"/>
</dbReference>
<accession>A0A7Z2JHP2</accession>
<feature type="chain" id="PRO_5031542615" evidence="1">
    <location>
        <begin position="23"/>
        <end position="95"/>
    </location>
</feature>
<organism evidence="2 3">
    <name type="scientific">Paraburkholderia acidisoli</name>
    <dbReference type="NCBI Taxonomy" id="2571748"/>
    <lineage>
        <taxon>Bacteria</taxon>
        <taxon>Pseudomonadati</taxon>
        <taxon>Pseudomonadota</taxon>
        <taxon>Betaproteobacteria</taxon>
        <taxon>Burkholderiales</taxon>
        <taxon>Burkholderiaceae</taxon>
        <taxon>Paraburkholderia</taxon>
    </lineage>
</organism>
<keyword evidence="1" id="KW-0732">Signal</keyword>
<gene>
    <name evidence="2" type="ORF">FAZ98_17625</name>
</gene>
<name>A0A7Z2JHP2_9BURK</name>
<evidence type="ECO:0000313" key="2">
    <source>
        <dbReference type="EMBL" id="QGZ63594.1"/>
    </source>
</evidence>